<organism evidence="2 4">
    <name type="scientific">Streptomyces platensis</name>
    <dbReference type="NCBI Taxonomy" id="58346"/>
    <lineage>
        <taxon>Bacteria</taxon>
        <taxon>Bacillati</taxon>
        <taxon>Actinomycetota</taxon>
        <taxon>Actinomycetes</taxon>
        <taxon>Kitasatosporales</taxon>
        <taxon>Streptomycetaceae</taxon>
        <taxon>Streptomyces</taxon>
    </lineage>
</organism>
<keyword evidence="3" id="KW-1185">Reference proteome</keyword>
<accession>A0AAE6NDG8</accession>
<dbReference type="AlphaFoldDB" id="A0AAE6NDG8"/>
<reference evidence="1 3" key="1">
    <citation type="submission" date="2016-09" db="EMBL/GenBank/DDBJ databases">
        <title>Streptomyces platensis DSM40041, a candidate organism with high potential of specific P450 cytochromes.</title>
        <authorList>
            <person name="Grumaz C."/>
            <person name="Vainshtein Y."/>
            <person name="Kirstahler P."/>
            <person name="Sohn K."/>
        </authorList>
    </citation>
    <scope>NUCLEOTIDE SEQUENCE [LARGE SCALE GENOMIC DNA]</scope>
    <source>
        <strain evidence="1 3">DSM 40041</strain>
    </source>
</reference>
<evidence type="ECO:0000313" key="4">
    <source>
        <dbReference type="Proteomes" id="UP000325458"/>
    </source>
</evidence>
<name>A0AAE6NDG8_STRPT</name>
<evidence type="ECO:0000313" key="3">
    <source>
        <dbReference type="Proteomes" id="UP000194225"/>
    </source>
</evidence>
<dbReference type="KEGG" id="spla:CP981_01935"/>
<evidence type="ECO:0000313" key="2">
    <source>
        <dbReference type="EMBL" id="QEV50587.1"/>
    </source>
</evidence>
<dbReference type="RefSeq" id="WP_085923127.1">
    <property type="nucleotide sequence ID" value="NZ_BAABSS010000003.1"/>
</dbReference>
<dbReference type="EMBL" id="CP023691">
    <property type="protein sequence ID" value="QEV50587.1"/>
    <property type="molecule type" value="Genomic_DNA"/>
</dbReference>
<evidence type="ECO:0000313" key="1">
    <source>
        <dbReference type="EMBL" id="OSY47416.1"/>
    </source>
</evidence>
<dbReference type="EMBL" id="MIGA01000004">
    <property type="protein sequence ID" value="OSY47416.1"/>
    <property type="molecule type" value="Genomic_DNA"/>
</dbReference>
<sequence length="138" mass="15167">MTDLTSRWEARARLAPAGQSVDRATAGMVLDEVDLRCAQSGETPEDAFGAPEWYAAVVARDRIPLLEERHGLSRSRAAELTREATHHLTATGCSPQEEFGPVELYALQLDERQSVPARGGGCVMTFRRRHSLSSSWAT</sequence>
<gene>
    <name evidence="1" type="ORF">BG653_01134</name>
    <name evidence="2" type="ORF">CP981_01935</name>
</gene>
<reference evidence="2 4" key="2">
    <citation type="submission" date="2017-09" db="EMBL/GenBank/DDBJ databases">
        <authorList>
            <person name="Lee N."/>
            <person name="Cho B.-K."/>
        </authorList>
    </citation>
    <scope>NUCLEOTIDE SEQUENCE [LARGE SCALE GENOMIC DNA]</scope>
    <source>
        <strain evidence="2 4">ATCC 23948</strain>
    </source>
</reference>
<protein>
    <submittedName>
        <fullName evidence="2">Uncharacterized protein</fullName>
    </submittedName>
</protein>
<dbReference type="Proteomes" id="UP000194225">
    <property type="component" value="Unassembled WGS sequence"/>
</dbReference>
<dbReference type="Proteomes" id="UP000325458">
    <property type="component" value="Chromosome"/>
</dbReference>
<proteinExistence type="predicted"/>